<dbReference type="PATRIC" id="fig|246196.19.peg.4975"/>
<sequence length="38" mass="4270">MNARGHRAARCGIVRHGIGTLRADFWRVDVLDVAERPP</sequence>
<proteinExistence type="predicted"/>
<dbReference type="AlphaFoldDB" id="A0R2G0"/>
<accession>A0R2G0</accession>
<evidence type="ECO:0000313" key="2">
    <source>
        <dbReference type="Proteomes" id="UP000000757"/>
    </source>
</evidence>
<dbReference type="EMBL" id="CP000480">
    <property type="protein sequence ID" value="ABK70309.1"/>
    <property type="molecule type" value="Genomic_DNA"/>
</dbReference>
<keyword evidence="2" id="KW-1185">Reference proteome</keyword>
<name>A0R2G0_MYCS2</name>
<evidence type="ECO:0000313" key="1">
    <source>
        <dbReference type="EMBL" id="ABK70309.1"/>
    </source>
</evidence>
<dbReference type="Proteomes" id="UP000000757">
    <property type="component" value="Chromosome"/>
</dbReference>
<protein>
    <submittedName>
        <fullName evidence="1">Uncharacterized protein</fullName>
    </submittedName>
</protein>
<organism evidence="1 2">
    <name type="scientific">Mycolicibacterium smegmatis (strain ATCC 700084 / mc(2)155)</name>
    <name type="common">Mycobacterium smegmatis</name>
    <dbReference type="NCBI Taxonomy" id="246196"/>
    <lineage>
        <taxon>Bacteria</taxon>
        <taxon>Bacillati</taxon>
        <taxon>Actinomycetota</taxon>
        <taxon>Actinomycetes</taxon>
        <taxon>Mycobacteriales</taxon>
        <taxon>Mycobacteriaceae</taxon>
        <taxon>Mycolicibacterium</taxon>
    </lineage>
</organism>
<gene>
    <name evidence="1" type="ordered locus">MSMEG_5098</name>
</gene>
<reference evidence="1 2" key="1">
    <citation type="submission" date="2006-10" db="EMBL/GenBank/DDBJ databases">
        <authorList>
            <person name="Fleischmann R.D."/>
            <person name="Dodson R.J."/>
            <person name="Haft D.H."/>
            <person name="Merkel J.S."/>
            <person name="Nelson W.C."/>
            <person name="Fraser C.M."/>
        </authorList>
    </citation>
    <scope>NUCLEOTIDE SEQUENCE [LARGE SCALE GENOMIC DNA]</scope>
    <source>
        <strain evidence="2">ATCC 700084 / mc(2)155</strain>
    </source>
</reference>
<dbReference type="KEGG" id="msm:MSMEG_5098"/>